<protein>
    <submittedName>
        <fullName evidence="3">Uncharacterized protein</fullName>
    </submittedName>
</protein>
<accession>A0A7J6HQS2</accession>
<keyword evidence="4" id="KW-1185">Reference proteome</keyword>
<dbReference type="Gene3D" id="3.30.559.10">
    <property type="entry name" value="Chloramphenicol acetyltransferase-like domain"/>
    <property type="match status" value="2"/>
</dbReference>
<evidence type="ECO:0000313" key="4">
    <source>
        <dbReference type="Proteomes" id="UP000583929"/>
    </source>
</evidence>
<dbReference type="InterPro" id="IPR023213">
    <property type="entry name" value="CAT-like_dom_sf"/>
</dbReference>
<dbReference type="InterPro" id="IPR051504">
    <property type="entry name" value="Plant_metabolite_acyltrans"/>
</dbReference>
<evidence type="ECO:0000256" key="1">
    <source>
        <dbReference type="ARBA" id="ARBA00022679"/>
    </source>
</evidence>
<keyword evidence="1" id="KW-0808">Transferase</keyword>
<dbReference type="Proteomes" id="UP000583929">
    <property type="component" value="Unassembled WGS sequence"/>
</dbReference>
<sequence>MALPYSTKMLQVCHVPPFTASPESKKHFSLPLTYFDTFWFRFFPVKRVFFYSLAETKNTFFNSVLPNLKHSLSLTLHYFLPLAGKLTWPQDSPKPLVLYTPGDVVSVSIAESDADFDLLTSNNAFPSSLLSPLVSSLHVSETGASVIALQITVFPNHGFSIGITAHHAVLDGKSSMMFFKSWAYLSKQNPPLLPELTPFYDRTVIKDPSGFDMKFLNYWIGNPGSTSSDCRNNPKLYEFYQFPSSGGPSDLYRATFELSRSDIDKLRQRVSSNWDSSKPELQLSSFVLTYAYVFYCIIKATEGDESKRKVILGFVADYRNRLTPPVPENYFGNCVRSKFSDDMREQMHGSEEDSLTSVVAKTSGLVKELGKEKDFKKEEELLLKMTSKQSEISYFVGVAGSPKFGFYGIDFGWGRPKKVSVVSLSNGSISMAECRDGNGGVEVGLVLEKYEMDVFGSVFVAGLSTNIP</sequence>
<gene>
    <name evidence="3" type="ORF">G4B88_027373</name>
</gene>
<comment type="caution">
    <text evidence="3">The sequence shown here is derived from an EMBL/GenBank/DDBJ whole genome shotgun (WGS) entry which is preliminary data.</text>
</comment>
<evidence type="ECO:0000313" key="3">
    <source>
        <dbReference type="EMBL" id="KAF4397633.1"/>
    </source>
</evidence>
<evidence type="ECO:0000256" key="2">
    <source>
        <dbReference type="ARBA" id="ARBA00023315"/>
    </source>
</evidence>
<reference evidence="3 4" key="1">
    <citation type="journal article" date="2020" name="bioRxiv">
        <title>Sequence and annotation of 42 cannabis genomes reveals extensive copy number variation in cannabinoid synthesis and pathogen resistance genes.</title>
        <authorList>
            <person name="Mckernan K.J."/>
            <person name="Helbert Y."/>
            <person name="Kane L.T."/>
            <person name="Ebling H."/>
            <person name="Zhang L."/>
            <person name="Liu B."/>
            <person name="Eaton Z."/>
            <person name="Mclaughlin S."/>
            <person name="Kingan S."/>
            <person name="Baybayan P."/>
            <person name="Concepcion G."/>
            <person name="Jordan M."/>
            <person name="Riva A."/>
            <person name="Barbazuk W."/>
            <person name="Harkins T."/>
        </authorList>
    </citation>
    <scope>NUCLEOTIDE SEQUENCE [LARGE SCALE GENOMIC DNA]</scope>
    <source>
        <strain evidence="4">cv. Jamaican Lion 4</strain>
        <tissue evidence="3">Leaf</tissue>
    </source>
</reference>
<dbReference type="AlphaFoldDB" id="A0A7J6HQS2"/>
<dbReference type="EMBL" id="JAATIQ010000033">
    <property type="protein sequence ID" value="KAF4397633.1"/>
    <property type="molecule type" value="Genomic_DNA"/>
</dbReference>
<dbReference type="PANTHER" id="PTHR31625">
    <property type="match status" value="1"/>
</dbReference>
<proteinExistence type="predicted"/>
<dbReference type="GO" id="GO:0016747">
    <property type="term" value="F:acyltransferase activity, transferring groups other than amino-acyl groups"/>
    <property type="evidence" value="ECO:0007669"/>
    <property type="project" value="UniProtKB-ARBA"/>
</dbReference>
<keyword evidence="2" id="KW-0012">Acyltransferase</keyword>
<organism evidence="3 4">
    <name type="scientific">Cannabis sativa</name>
    <name type="common">Hemp</name>
    <name type="synonym">Marijuana</name>
    <dbReference type="NCBI Taxonomy" id="3483"/>
    <lineage>
        <taxon>Eukaryota</taxon>
        <taxon>Viridiplantae</taxon>
        <taxon>Streptophyta</taxon>
        <taxon>Embryophyta</taxon>
        <taxon>Tracheophyta</taxon>
        <taxon>Spermatophyta</taxon>
        <taxon>Magnoliopsida</taxon>
        <taxon>eudicotyledons</taxon>
        <taxon>Gunneridae</taxon>
        <taxon>Pentapetalae</taxon>
        <taxon>rosids</taxon>
        <taxon>fabids</taxon>
        <taxon>Rosales</taxon>
        <taxon>Cannabaceae</taxon>
        <taxon>Cannabis</taxon>
    </lineage>
</organism>
<dbReference type="Pfam" id="PF02458">
    <property type="entry name" value="Transferase"/>
    <property type="match status" value="1"/>
</dbReference>
<name>A0A7J6HQS2_CANSA</name>